<feature type="transmembrane region" description="Helical" evidence="6">
    <location>
        <begin position="46"/>
        <end position="69"/>
    </location>
</feature>
<feature type="transmembrane region" description="Helical" evidence="6">
    <location>
        <begin position="228"/>
        <end position="247"/>
    </location>
</feature>
<dbReference type="Gene3D" id="1.20.1250.20">
    <property type="entry name" value="MFS general substrate transporter like domains"/>
    <property type="match status" value="1"/>
</dbReference>
<dbReference type="AlphaFoldDB" id="A0A0D4CMW2"/>
<keyword evidence="9" id="KW-1185">Reference proteome</keyword>
<evidence type="ECO:0000313" key="8">
    <source>
        <dbReference type="EMBL" id="AJT51211.1"/>
    </source>
</evidence>
<evidence type="ECO:0000256" key="2">
    <source>
        <dbReference type="ARBA" id="ARBA00022448"/>
    </source>
</evidence>
<feature type="domain" description="Major facilitator superfamily (MFS) profile" evidence="7">
    <location>
        <begin position="11"/>
        <end position="458"/>
    </location>
</feature>
<feature type="transmembrane region" description="Helical" evidence="6">
    <location>
        <begin position="76"/>
        <end position="100"/>
    </location>
</feature>
<organism evidence="8 9">
    <name type="scientific">Limosilactobacillus mucosae LM1</name>
    <dbReference type="NCBI Taxonomy" id="1130798"/>
    <lineage>
        <taxon>Bacteria</taxon>
        <taxon>Bacillati</taxon>
        <taxon>Bacillota</taxon>
        <taxon>Bacilli</taxon>
        <taxon>Lactobacillales</taxon>
        <taxon>Lactobacillaceae</taxon>
        <taxon>Limosilactobacillus</taxon>
    </lineage>
</organism>
<feature type="transmembrane region" description="Helical" evidence="6">
    <location>
        <begin position="165"/>
        <end position="184"/>
    </location>
</feature>
<dbReference type="HOGENOM" id="CLU_000960_28_0_9"/>
<gene>
    <name evidence="8" type="ORF">LBLM1_09715</name>
</gene>
<dbReference type="InterPro" id="IPR036259">
    <property type="entry name" value="MFS_trans_sf"/>
</dbReference>
<dbReference type="KEGG" id="lmu:LBLM1_09715"/>
<feature type="transmembrane region" description="Helical" evidence="6">
    <location>
        <begin position="332"/>
        <end position="351"/>
    </location>
</feature>
<evidence type="ECO:0000256" key="5">
    <source>
        <dbReference type="ARBA" id="ARBA00023136"/>
    </source>
</evidence>
<dbReference type="InterPro" id="IPR011701">
    <property type="entry name" value="MFS"/>
</dbReference>
<protein>
    <submittedName>
        <fullName evidence="8">MFS transporter</fullName>
    </submittedName>
</protein>
<keyword evidence="5 6" id="KW-0472">Membrane</keyword>
<feature type="transmembrane region" description="Helical" evidence="6">
    <location>
        <begin position="299"/>
        <end position="320"/>
    </location>
</feature>
<dbReference type="SUPFAM" id="SSF103473">
    <property type="entry name" value="MFS general substrate transporter"/>
    <property type="match status" value="2"/>
</dbReference>
<dbReference type="PROSITE" id="PS50850">
    <property type="entry name" value="MFS"/>
    <property type="match status" value="1"/>
</dbReference>
<dbReference type="PRINTS" id="PR01036">
    <property type="entry name" value="TCRTETB"/>
</dbReference>
<feature type="transmembrane region" description="Helical" evidence="6">
    <location>
        <begin position="7"/>
        <end position="26"/>
    </location>
</feature>
<dbReference type="EMBL" id="CP011013">
    <property type="protein sequence ID" value="AJT51211.1"/>
    <property type="molecule type" value="Genomic_DNA"/>
</dbReference>
<feature type="transmembrane region" description="Helical" evidence="6">
    <location>
        <begin position="436"/>
        <end position="454"/>
    </location>
</feature>
<evidence type="ECO:0000259" key="7">
    <source>
        <dbReference type="PROSITE" id="PS50850"/>
    </source>
</evidence>
<proteinExistence type="predicted"/>
<name>A0A0D4CMW2_LIMMU</name>
<dbReference type="InterPro" id="IPR020846">
    <property type="entry name" value="MFS_dom"/>
</dbReference>
<keyword evidence="3 6" id="KW-0812">Transmembrane</keyword>
<feature type="transmembrane region" description="Helical" evidence="6">
    <location>
        <begin position="137"/>
        <end position="159"/>
    </location>
</feature>
<feature type="transmembrane region" description="Helical" evidence="6">
    <location>
        <begin position="399"/>
        <end position="416"/>
    </location>
</feature>
<comment type="subcellular location">
    <subcellularLocation>
        <location evidence="1">Cell membrane</location>
        <topology evidence="1">Multi-pass membrane protein</topology>
    </subcellularLocation>
</comment>
<dbReference type="GO" id="GO:0005886">
    <property type="term" value="C:plasma membrane"/>
    <property type="evidence" value="ECO:0007669"/>
    <property type="project" value="UniProtKB-SubCell"/>
</dbReference>
<feature type="transmembrane region" description="Helical" evidence="6">
    <location>
        <begin position="268"/>
        <end position="287"/>
    </location>
</feature>
<evidence type="ECO:0000256" key="6">
    <source>
        <dbReference type="SAM" id="Phobius"/>
    </source>
</evidence>
<feature type="transmembrane region" description="Helical" evidence="6">
    <location>
        <begin position="106"/>
        <end position="125"/>
    </location>
</feature>
<dbReference type="PANTHER" id="PTHR42718">
    <property type="entry name" value="MAJOR FACILITATOR SUPERFAMILY MULTIDRUG TRANSPORTER MFSC"/>
    <property type="match status" value="1"/>
</dbReference>
<dbReference type="STRING" id="1130798.LBLM1_09715"/>
<keyword evidence="4 6" id="KW-1133">Transmembrane helix</keyword>
<feature type="transmembrane region" description="Helical" evidence="6">
    <location>
        <begin position="357"/>
        <end position="378"/>
    </location>
</feature>
<accession>A0A0D4CMW2</accession>
<dbReference type="Pfam" id="PF07690">
    <property type="entry name" value="MFS_1"/>
    <property type="match status" value="1"/>
</dbReference>
<evidence type="ECO:0000256" key="3">
    <source>
        <dbReference type="ARBA" id="ARBA00022692"/>
    </source>
</evidence>
<feature type="transmembrane region" description="Helical" evidence="6">
    <location>
        <begin position="196"/>
        <end position="216"/>
    </location>
</feature>
<keyword evidence="2" id="KW-0813">Transport</keyword>
<evidence type="ECO:0000256" key="1">
    <source>
        <dbReference type="ARBA" id="ARBA00004651"/>
    </source>
</evidence>
<evidence type="ECO:0000256" key="4">
    <source>
        <dbReference type="ARBA" id="ARBA00022989"/>
    </source>
</evidence>
<dbReference type="Proteomes" id="UP000003645">
    <property type="component" value="Chromosome"/>
</dbReference>
<dbReference type="GO" id="GO:0022857">
    <property type="term" value="F:transmembrane transporter activity"/>
    <property type="evidence" value="ECO:0007669"/>
    <property type="project" value="InterPro"/>
</dbReference>
<evidence type="ECO:0000313" key="9">
    <source>
        <dbReference type="Proteomes" id="UP000003645"/>
    </source>
</evidence>
<dbReference type="Gene3D" id="1.20.1720.10">
    <property type="entry name" value="Multidrug resistance protein D"/>
    <property type="match status" value="1"/>
</dbReference>
<reference evidence="8 9" key="1">
    <citation type="journal article" date="2012" name="J. Bacteriol.">
        <title>Genome sequence of Lactobacillus mucosae LM1, isolated from piglet feces.</title>
        <authorList>
            <person name="Lee J.H."/>
            <person name="Valeriano V.D."/>
            <person name="Shin Y.R."/>
            <person name="Chae J.P."/>
            <person name="Kim G.B."/>
            <person name="Ham J.S."/>
            <person name="Chun J."/>
            <person name="Kang D.K."/>
        </authorList>
    </citation>
    <scope>NUCLEOTIDE SEQUENCE [LARGE SCALE GENOMIC DNA]</scope>
    <source>
        <strain evidence="8 9">LM1</strain>
    </source>
</reference>
<sequence>MFLHGRHPYWAIFSVALMTFIGVLNETSMNVTYPVLAKEFGVSLDVVQWITGGYLLMVTIVMGTTAYCLRQWAARWLHLAAVSAFVIGDLICALAVNFPMLLAGRLIQAIATGFSTPMMFFLIFTQIPRERLGVMNGVAGMVISLAPALGPTYGGAVLAAGSWRVIFWLILPLALLSLIAGQLTIRNQPFGNSQPFSFWALFLLAGSLFSIVTGVARFGKSGWTSSCWLLLLLGLILFGGFVWLNQYGKTRLFDLGVFAQSSVRLSEWTYFSLQFINIGASLALPIYCEYVLHASSLTAGMVLLPGSLLGAVMAPLSGFLADRYGYGLPTRLGSVLIVLGTTGLLVFQSQLTPLSVMVLFIAMRLGFNAAFSNTIANASTLVAKEKSTDVNSIFNMTQQFAGSLGVGIMTALIALSQNQGQGSMALRTFKGSRLDFWLLVILAFSVLVAVWLNFSRQQQLKNTAAK</sequence>
<dbReference type="PANTHER" id="PTHR42718:SF9">
    <property type="entry name" value="MAJOR FACILITATOR SUPERFAMILY MULTIDRUG TRANSPORTER MFSC"/>
    <property type="match status" value="1"/>
</dbReference>